<proteinExistence type="predicted"/>
<reference evidence="1" key="1">
    <citation type="journal article" date="2021" name="Nat. Commun.">
        <title>Genetic determinants of endophytism in the Arabidopsis root mycobiome.</title>
        <authorList>
            <person name="Mesny F."/>
            <person name="Miyauchi S."/>
            <person name="Thiergart T."/>
            <person name="Pickel B."/>
            <person name="Atanasova L."/>
            <person name="Karlsson M."/>
            <person name="Huettel B."/>
            <person name="Barry K.W."/>
            <person name="Haridas S."/>
            <person name="Chen C."/>
            <person name="Bauer D."/>
            <person name="Andreopoulos W."/>
            <person name="Pangilinan J."/>
            <person name="LaButti K."/>
            <person name="Riley R."/>
            <person name="Lipzen A."/>
            <person name="Clum A."/>
            <person name="Drula E."/>
            <person name="Henrissat B."/>
            <person name="Kohler A."/>
            <person name="Grigoriev I.V."/>
            <person name="Martin F.M."/>
            <person name="Hacquard S."/>
        </authorList>
    </citation>
    <scope>NUCLEOTIDE SEQUENCE</scope>
    <source>
        <strain evidence="1">MPI-CAGE-CH-0230</strain>
    </source>
</reference>
<evidence type="ECO:0000313" key="1">
    <source>
        <dbReference type="EMBL" id="KAH7024648.1"/>
    </source>
</evidence>
<dbReference type="EMBL" id="JAGTJQ010000009">
    <property type="protein sequence ID" value="KAH7024648.1"/>
    <property type="molecule type" value="Genomic_DNA"/>
</dbReference>
<gene>
    <name evidence="1" type="ORF">B0I36DRAFT_331784</name>
</gene>
<dbReference type="AlphaFoldDB" id="A0A9P8XXI0"/>
<evidence type="ECO:0000313" key="2">
    <source>
        <dbReference type="Proteomes" id="UP000756346"/>
    </source>
</evidence>
<dbReference type="GeneID" id="70184574"/>
<feature type="non-terminal residue" evidence="1">
    <location>
        <position position="261"/>
    </location>
</feature>
<organism evidence="1 2">
    <name type="scientific">Microdochium trichocladiopsis</name>
    <dbReference type="NCBI Taxonomy" id="1682393"/>
    <lineage>
        <taxon>Eukaryota</taxon>
        <taxon>Fungi</taxon>
        <taxon>Dikarya</taxon>
        <taxon>Ascomycota</taxon>
        <taxon>Pezizomycotina</taxon>
        <taxon>Sordariomycetes</taxon>
        <taxon>Xylariomycetidae</taxon>
        <taxon>Xylariales</taxon>
        <taxon>Microdochiaceae</taxon>
        <taxon>Microdochium</taxon>
    </lineage>
</organism>
<sequence>MHFTTLAAGADFTRLPYSKLSQQAIVASHWKAYLDYHIALQEFIRRKAEGEDLSAAFGLVDILMTVGYGLRATDHRDKVFGLYGICKRLGYELPRPDYSKDAAQVFKEAALAIAKYDSKLDFLSDMCNPWDHDTLSSWAPNLGPCSRDVTPANPPWLSVAPETPDTMHGLSSSPWDFHISEEDLPTPRGAILTTTILRVLGRHVDVVAAVGEPWKVDFTRTMLGEQPDLTAPIQVGSLVDCVDSWLQIARAAIDSSQPRLT</sequence>
<protein>
    <submittedName>
        <fullName evidence="1">Uncharacterized protein</fullName>
    </submittedName>
</protein>
<dbReference type="OrthoDB" id="2157530at2759"/>
<dbReference type="RefSeq" id="XP_046008196.1">
    <property type="nucleotide sequence ID" value="XM_046155028.1"/>
</dbReference>
<dbReference type="Proteomes" id="UP000756346">
    <property type="component" value="Unassembled WGS sequence"/>
</dbReference>
<name>A0A9P8XXI0_9PEZI</name>
<accession>A0A9P8XXI0</accession>
<comment type="caution">
    <text evidence="1">The sequence shown here is derived from an EMBL/GenBank/DDBJ whole genome shotgun (WGS) entry which is preliminary data.</text>
</comment>
<keyword evidence="2" id="KW-1185">Reference proteome</keyword>